<feature type="coiled-coil region" evidence="1">
    <location>
        <begin position="167"/>
        <end position="194"/>
    </location>
</feature>
<dbReference type="InterPro" id="IPR047650">
    <property type="entry name" value="Transpos_IS110"/>
</dbReference>
<gene>
    <name evidence="4" type="ORF">LMG32879_002776</name>
</gene>
<evidence type="ECO:0000256" key="1">
    <source>
        <dbReference type="SAM" id="Coils"/>
    </source>
</evidence>
<comment type="caution">
    <text evidence="4">The sequence shown here is derived from an EMBL/GenBank/DDBJ whole genome shotgun (WGS) entry which is preliminary data.</text>
</comment>
<dbReference type="RefSeq" id="WP_289843803.1">
    <property type="nucleotide sequence ID" value="NZ_CATKSH010000027.1"/>
</dbReference>
<dbReference type="Pfam" id="PF02371">
    <property type="entry name" value="Transposase_20"/>
    <property type="match status" value="1"/>
</dbReference>
<dbReference type="AlphaFoldDB" id="A0AA35V3J1"/>
<dbReference type="InterPro" id="IPR003346">
    <property type="entry name" value="Transposase_20"/>
</dbReference>
<dbReference type="GO" id="GO:0004803">
    <property type="term" value="F:transposase activity"/>
    <property type="evidence" value="ECO:0007669"/>
    <property type="project" value="InterPro"/>
</dbReference>
<dbReference type="Proteomes" id="UP001176960">
    <property type="component" value="Unassembled WGS sequence"/>
</dbReference>
<protein>
    <submittedName>
        <fullName evidence="4">IS110 family transposase</fullName>
    </submittedName>
</protein>
<evidence type="ECO:0000259" key="2">
    <source>
        <dbReference type="Pfam" id="PF01548"/>
    </source>
</evidence>
<evidence type="ECO:0000313" key="5">
    <source>
        <dbReference type="Proteomes" id="UP001176960"/>
    </source>
</evidence>
<dbReference type="PANTHER" id="PTHR33055:SF13">
    <property type="entry name" value="TRANSPOSASE"/>
    <property type="match status" value="1"/>
</dbReference>
<dbReference type="EMBL" id="CATKSH010000027">
    <property type="protein sequence ID" value="CAI9121920.1"/>
    <property type="molecule type" value="Genomic_DNA"/>
</dbReference>
<evidence type="ECO:0000259" key="3">
    <source>
        <dbReference type="Pfam" id="PF02371"/>
    </source>
</evidence>
<keyword evidence="1" id="KW-0175">Coiled coil</keyword>
<sequence>MSAETIIGIDVSRDWLDGFCLPGKQRFRLQNSPEGYTRLLEILQTMPDSLKIGFEATGGQEWALWRVLIGAGINAVQLPPAQIKAFAFSMGKRAKTDQIDAELIARFTAFRPEAGRTLPDEKLQILRALTVRRAQIVEARKRLSAQISARRKQAVSAELEEMDRSLKAFLESQISELEQRIEGVIAHKKNLASKAELLRSIPGIGPVSVAMLLAEMPELGRMTATEAAAMTGLAPMSHDSGAMRGKRVISGGRRSLRHVLFQAGLAAACHNPVLKAVAKRMKERGKPHKLVIVAIARRLVTIANAVLKTGMPWRVSSAS</sequence>
<dbReference type="NCBIfam" id="NF033542">
    <property type="entry name" value="transpos_IS110"/>
    <property type="match status" value="1"/>
</dbReference>
<dbReference type="GO" id="GO:0003677">
    <property type="term" value="F:DNA binding"/>
    <property type="evidence" value="ECO:0007669"/>
    <property type="project" value="InterPro"/>
</dbReference>
<dbReference type="GO" id="GO:0006313">
    <property type="term" value="P:DNA transposition"/>
    <property type="evidence" value="ECO:0007669"/>
    <property type="project" value="InterPro"/>
</dbReference>
<organism evidence="4 5">
    <name type="scientific">Brytella acorum</name>
    <dbReference type="NCBI Taxonomy" id="2959299"/>
    <lineage>
        <taxon>Bacteria</taxon>
        <taxon>Pseudomonadati</taxon>
        <taxon>Pseudomonadota</taxon>
        <taxon>Alphaproteobacteria</taxon>
        <taxon>Acetobacterales</taxon>
        <taxon>Acetobacteraceae</taxon>
        <taxon>Brytella</taxon>
    </lineage>
</organism>
<accession>A0AA35V3J1</accession>
<feature type="domain" description="Transposase IS110-like N-terminal" evidence="2">
    <location>
        <begin position="7"/>
        <end position="149"/>
    </location>
</feature>
<dbReference type="PANTHER" id="PTHR33055">
    <property type="entry name" value="TRANSPOSASE FOR INSERTION SEQUENCE ELEMENT IS1111A"/>
    <property type="match status" value="1"/>
</dbReference>
<reference evidence="4" key="1">
    <citation type="submission" date="2023-03" db="EMBL/GenBank/DDBJ databases">
        <authorList>
            <person name="Cleenwerck I."/>
        </authorList>
    </citation>
    <scope>NUCLEOTIDE SEQUENCE</scope>
    <source>
        <strain evidence="4">LMG 32879</strain>
    </source>
</reference>
<dbReference type="Pfam" id="PF01548">
    <property type="entry name" value="DEDD_Tnp_IS110"/>
    <property type="match status" value="1"/>
</dbReference>
<keyword evidence="5" id="KW-1185">Reference proteome</keyword>
<proteinExistence type="predicted"/>
<dbReference type="InterPro" id="IPR002525">
    <property type="entry name" value="Transp_IS110-like_N"/>
</dbReference>
<evidence type="ECO:0000313" key="4">
    <source>
        <dbReference type="EMBL" id="CAI9121920.1"/>
    </source>
</evidence>
<name>A0AA35V3J1_9PROT</name>
<feature type="domain" description="Transposase IS116/IS110/IS902 C-terminal" evidence="3">
    <location>
        <begin position="195"/>
        <end position="276"/>
    </location>
</feature>